<dbReference type="AlphaFoldDB" id="A0A5B7FXK8"/>
<sequence length="176" mass="18960">MMRKTVFRTEEMTNMTPRTRATATPATHDATPSPSTATITTSAPPPRRLLARCLSLPALLDPLGSRGSGVPYFSLRYRDPGCPPSLTASRPPAAAYLRQAPRPWRGEHAECGRCLLHGTARHAELPRYTGALLGPVQGSASGQRVTPECHHLTRPSNCSLCRPQGMASPHALTPPH</sequence>
<proteinExistence type="predicted"/>
<name>A0A5B7FXK8_PORTR</name>
<feature type="region of interest" description="Disordered" evidence="1">
    <location>
        <begin position="1"/>
        <end position="44"/>
    </location>
</feature>
<evidence type="ECO:0000313" key="2">
    <source>
        <dbReference type="EMBL" id="MPC52460.1"/>
    </source>
</evidence>
<reference evidence="2 3" key="1">
    <citation type="submission" date="2019-05" db="EMBL/GenBank/DDBJ databases">
        <title>Another draft genome of Portunus trituberculatus and its Hox gene families provides insights of decapod evolution.</title>
        <authorList>
            <person name="Jeong J.-H."/>
            <person name="Song I."/>
            <person name="Kim S."/>
            <person name="Choi T."/>
            <person name="Kim D."/>
            <person name="Ryu S."/>
            <person name="Kim W."/>
        </authorList>
    </citation>
    <scope>NUCLEOTIDE SEQUENCE [LARGE SCALE GENOMIC DNA]</scope>
    <source>
        <tissue evidence="2">Muscle</tissue>
    </source>
</reference>
<comment type="caution">
    <text evidence="2">The sequence shown here is derived from an EMBL/GenBank/DDBJ whole genome shotgun (WGS) entry which is preliminary data.</text>
</comment>
<dbReference type="Proteomes" id="UP000324222">
    <property type="component" value="Unassembled WGS sequence"/>
</dbReference>
<keyword evidence="3" id="KW-1185">Reference proteome</keyword>
<gene>
    <name evidence="2" type="ORF">E2C01_046329</name>
</gene>
<dbReference type="EMBL" id="VSRR010010898">
    <property type="protein sequence ID" value="MPC52460.1"/>
    <property type="molecule type" value="Genomic_DNA"/>
</dbReference>
<evidence type="ECO:0000256" key="1">
    <source>
        <dbReference type="SAM" id="MobiDB-lite"/>
    </source>
</evidence>
<protein>
    <submittedName>
        <fullName evidence="2">Uncharacterized protein</fullName>
    </submittedName>
</protein>
<organism evidence="2 3">
    <name type="scientific">Portunus trituberculatus</name>
    <name type="common">Swimming crab</name>
    <name type="synonym">Neptunus trituberculatus</name>
    <dbReference type="NCBI Taxonomy" id="210409"/>
    <lineage>
        <taxon>Eukaryota</taxon>
        <taxon>Metazoa</taxon>
        <taxon>Ecdysozoa</taxon>
        <taxon>Arthropoda</taxon>
        <taxon>Crustacea</taxon>
        <taxon>Multicrustacea</taxon>
        <taxon>Malacostraca</taxon>
        <taxon>Eumalacostraca</taxon>
        <taxon>Eucarida</taxon>
        <taxon>Decapoda</taxon>
        <taxon>Pleocyemata</taxon>
        <taxon>Brachyura</taxon>
        <taxon>Eubrachyura</taxon>
        <taxon>Portunoidea</taxon>
        <taxon>Portunidae</taxon>
        <taxon>Portuninae</taxon>
        <taxon>Portunus</taxon>
    </lineage>
</organism>
<feature type="compositionally biased region" description="Low complexity" evidence="1">
    <location>
        <begin position="16"/>
        <end position="42"/>
    </location>
</feature>
<accession>A0A5B7FXK8</accession>
<evidence type="ECO:0000313" key="3">
    <source>
        <dbReference type="Proteomes" id="UP000324222"/>
    </source>
</evidence>